<keyword evidence="6" id="KW-0995">Kinetochore</keyword>
<keyword evidence="12" id="KW-1185">Reference proteome</keyword>
<evidence type="ECO:0000256" key="8">
    <source>
        <dbReference type="ARBA" id="ARBA00023306"/>
    </source>
</evidence>
<dbReference type="PANTHER" id="PTHR15459:SF3">
    <property type="entry name" value="POLYAMINE-MODULATED FACTOR 1"/>
    <property type="match status" value="1"/>
</dbReference>
<dbReference type="OrthoDB" id="18453at2759"/>
<dbReference type="RefSeq" id="XP_003292891.1">
    <property type="nucleotide sequence ID" value="XM_003292843.1"/>
</dbReference>
<dbReference type="PANTHER" id="PTHR15459">
    <property type="entry name" value="POLYAMINE-MODULATED FACTOR 1"/>
    <property type="match status" value="1"/>
</dbReference>
<feature type="coiled-coil region" evidence="10">
    <location>
        <begin position="151"/>
        <end position="185"/>
    </location>
</feature>
<keyword evidence="4" id="KW-0132">Cell division</keyword>
<evidence type="ECO:0000256" key="4">
    <source>
        <dbReference type="ARBA" id="ARBA00022618"/>
    </source>
</evidence>
<gene>
    <name evidence="11" type="ORF">DICPUDRAFT_83487</name>
</gene>
<dbReference type="VEuPathDB" id="AmoebaDB:DICPUDRAFT_83487"/>
<evidence type="ECO:0000313" key="12">
    <source>
        <dbReference type="Proteomes" id="UP000001064"/>
    </source>
</evidence>
<dbReference type="InterPro" id="IPR007128">
    <property type="entry name" value="PMF1/Nnf1"/>
</dbReference>
<keyword evidence="10" id="KW-0175">Coiled coil</keyword>
<evidence type="ECO:0000256" key="3">
    <source>
        <dbReference type="ARBA" id="ARBA00022454"/>
    </source>
</evidence>
<dbReference type="OMA" id="CKERCIS"/>
<dbReference type="GO" id="GO:0005634">
    <property type="term" value="C:nucleus"/>
    <property type="evidence" value="ECO:0007669"/>
    <property type="project" value="UniProtKB-SubCell"/>
</dbReference>
<evidence type="ECO:0000256" key="2">
    <source>
        <dbReference type="ARBA" id="ARBA00004629"/>
    </source>
</evidence>
<organism evidence="11 12">
    <name type="scientific">Dictyostelium purpureum</name>
    <name type="common">Slime mold</name>
    <dbReference type="NCBI Taxonomy" id="5786"/>
    <lineage>
        <taxon>Eukaryota</taxon>
        <taxon>Amoebozoa</taxon>
        <taxon>Evosea</taxon>
        <taxon>Eumycetozoa</taxon>
        <taxon>Dictyostelia</taxon>
        <taxon>Dictyosteliales</taxon>
        <taxon>Dictyosteliaceae</taxon>
        <taxon>Dictyostelium</taxon>
    </lineage>
</organism>
<dbReference type="GeneID" id="10509074"/>
<evidence type="ECO:0000313" key="11">
    <source>
        <dbReference type="EMBL" id="EGC30583.1"/>
    </source>
</evidence>
<dbReference type="GO" id="GO:0007059">
    <property type="term" value="P:chromosome segregation"/>
    <property type="evidence" value="ECO:0000318"/>
    <property type="project" value="GO_Central"/>
</dbReference>
<dbReference type="Proteomes" id="UP000001064">
    <property type="component" value="Unassembled WGS sequence"/>
</dbReference>
<evidence type="ECO:0000256" key="10">
    <source>
        <dbReference type="SAM" id="Coils"/>
    </source>
</evidence>
<proteinExistence type="predicted"/>
<keyword evidence="9" id="KW-0137">Centromere</keyword>
<evidence type="ECO:0000256" key="9">
    <source>
        <dbReference type="ARBA" id="ARBA00023328"/>
    </source>
</evidence>
<protein>
    <submittedName>
        <fullName evidence="11">Uncharacterized protein</fullName>
    </submittedName>
</protein>
<dbReference type="GO" id="GO:0000444">
    <property type="term" value="C:MIS12/MIND type complex"/>
    <property type="evidence" value="ECO:0000318"/>
    <property type="project" value="GO_Central"/>
</dbReference>
<keyword evidence="7" id="KW-0539">Nucleus</keyword>
<evidence type="ECO:0000256" key="1">
    <source>
        <dbReference type="ARBA" id="ARBA00004123"/>
    </source>
</evidence>
<dbReference type="AlphaFoldDB" id="F0ZZP5"/>
<name>F0ZZP5_DICPU</name>
<dbReference type="Pfam" id="PF03980">
    <property type="entry name" value="Nnf1"/>
    <property type="match status" value="1"/>
</dbReference>
<dbReference type="EMBL" id="GL871317">
    <property type="protein sequence ID" value="EGC30583.1"/>
    <property type="molecule type" value="Genomic_DNA"/>
</dbReference>
<dbReference type="KEGG" id="dpp:DICPUDRAFT_83487"/>
<comment type="subcellular location">
    <subcellularLocation>
        <location evidence="2">Chromosome</location>
        <location evidence="2">Centromere</location>
        <location evidence="2">Kinetochore</location>
    </subcellularLocation>
    <subcellularLocation>
        <location evidence="1">Nucleus</location>
    </subcellularLocation>
</comment>
<accession>F0ZZP5</accession>
<keyword evidence="3" id="KW-0158">Chromosome</keyword>
<dbReference type="eggNOG" id="ENOG502RC60">
    <property type="taxonomic scope" value="Eukaryota"/>
</dbReference>
<evidence type="ECO:0000256" key="7">
    <source>
        <dbReference type="ARBA" id="ARBA00023242"/>
    </source>
</evidence>
<reference evidence="12" key="1">
    <citation type="journal article" date="2011" name="Genome Biol.">
        <title>Comparative genomics of the social amoebae Dictyostelium discoideum and Dictyostelium purpureum.</title>
        <authorList>
            <consortium name="US DOE Joint Genome Institute (JGI-PGF)"/>
            <person name="Sucgang R."/>
            <person name="Kuo A."/>
            <person name="Tian X."/>
            <person name="Salerno W."/>
            <person name="Parikh A."/>
            <person name="Feasley C.L."/>
            <person name="Dalin E."/>
            <person name="Tu H."/>
            <person name="Huang E."/>
            <person name="Barry K."/>
            <person name="Lindquist E."/>
            <person name="Shapiro H."/>
            <person name="Bruce D."/>
            <person name="Schmutz J."/>
            <person name="Salamov A."/>
            <person name="Fey P."/>
            <person name="Gaudet P."/>
            <person name="Anjard C."/>
            <person name="Babu M.M."/>
            <person name="Basu S."/>
            <person name="Bushmanova Y."/>
            <person name="van der Wel H."/>
            <person name="Katoh-Kurasawa M."/>
            <person name="Dinh C."/>
            <person name="Coutinho P.M."/>
            <person name="Saito T."/>
            <person name="Elias M."/>
            <person name="Schaap P."/>
            <person name="Kay R.R."/>
            <person name="Henrissat B."/>
            <person name="Eichinger L."/>
            <person name="Rivero F."/>
            <person name="Putnam N.H."/>
            <person name="West C.M."/>
            <person name="Loomis W.F."/>
            <person name="Chisholm R.L."/>
            <person name="Shaulsky G."/>
            <person name="Strassmann J.E."/>
            <person name="Queller D.C."/>
            <person name="Kuspa A."/>
            <person name="Grigoriev I.V."/>
        </authorList>
    </citation>
    <scope>NUCLEOTIDE SEQUENCE [LARGE SCALE GENOMIC DNA]</scope>
    <source>
        <strain evidence="12">QSDP1</strain>
    </source>
</reference>
<evidence type="ECO:0000256" key="5">
    <source>
        <dbReference type="ARBA" id="ARBA00022776"/>
    </source>
</evidence>
<keyword evidence="8" id="KW-0131">Cell cycle</keyword>
<evidence type="ECO:0000256" key="6">
    <source>
        <dbReference type="ARBA" id="ARBA00022838"/>
    </source>
</evidence>
<dbReference type="GO" id="GO:0051301">
    <property type="term" value="P:cell division"/>
    <property type="evidence" value="ECO:0007669"/>
    <property type="project" value="UniProtKB-KW"/>
</dbReference>
<sequence>MNELSLLNLELSDEEIAQFVSGEREGIKMIKLKLFHDMIIEKSLSEIPFQKFFECYSDLNKHLDTKSFLSYIYSNVFPTLSERIKSDFQLICKERQISIKLSELEQLHREQPLLQNGKRAPPFCVVNPEEQIKTQISELKLQEKGRLLSIYQNLLNENNKSKKQVEDLEKQKNLLIQKINSKIDNVSKLVELSVSLDT</sequence>
<keyword evidence="5" id="KW-0498">Mitosis</keyword>
<dbReference type="InParanoid" id="F0ZZP5"/>